<dbReference type="WBParaSite" id="Csp11.Scaffold629.g13894.t2">
    <property type="protein sequence ID" value="Csp11.Scaffold629.g13894.t2"/>
    <property type="gene ID" value="Csp11.Scaffold629.g13894"/>
</dbReference>
<feature type="compositionally biased region" description="Basic residues" evidence="1">
    <location>
        <begin position="96"/>
        <end position="107"/>
    </location>
</feature>
<protein>
    <submittedName>
        <fullName evidence="3">Uncharacterized protein</fullName>
    </submittedName>
</protein>
<sequence>MLILLIHKHGPFGSVPSSHSSSEWLPNRRSAHLCPRRHVTAKRIGYRLDKWAVPRCRRWGNPMGQRPDGGGEATSGRGEQEAGDAATTTTTTKGSATRRRHKERKKLQKNEYKAPTECVEIDKGRRKRRIIKVYQQESVSRTQFSSLQRTEGEQVGFARIYKEGDGSEEEEQYLLDI</sequence>
<organism evidence="2 3">
    <name type="scientific">Caenorhabditis tropicalis</name>
    <dbReference type="NCBI Taxonomy" id="1561998"/>
    <lineage>
        <taxon>Eukaryota</taxon>
        <taxon>Metazoa</taxon>
        <taxon>Ecdysozoa</taxon>
        <taxon>Nematoda</taxon>
        <taxon>Chromadorea</taxon>
        <taxon>Rhabditida</taxon>
        <taxon>Rhabditina</taxon>
        <taxon>Rhabditomorpha</taxon>
        <taxon>Rhabditoidea</taxon>
        <taxon>Rhabditidae</taxon>
        <taxon>Peloderinae</taxon>
        <taxon>Caenorhabditis</taxon>
    </lineage>
</organism>
<dbReference type="Proteomes" id="UP000095282">
    <property type="component" value="Unplaced"/>
</dbReference>
<feature type="region of interest" description="Disordered" evidence="1">
    <location>
        <begin position="58"/>
        <end position="113"/>
    </location>
</feature>
<evidence type="ECO:0000256" key="1">
    <source>
        <dbReference type="SAM" id="MobiDB-lite"/>
    </source>
</evidence>
<reference evidence="3" key="1">
    <citation type="submission" date="2016-11" db="UniProtKB">
        <authorList>
            <consortium name="WormBaseParasite"/>
        </authorList>
    </citation>
    <scope>IDENTIFICATION</scope>
</reference>
<keyword evidence="2" id="KW-1185">Reference proteome</keyword>
<name>A0A1I7U1G4_9PELO</name>
<proteinExistence type="predicted"/>
<evidence type="ECO:0000313" key="3">
    <source>
        <dbReference type="WBParaSite" id="Csp11.Scaffold629.g13894.t2"/>
    </source>
</evidence>
<accession>A0A1I7U1G4</accession>
<dbReference type="AlphaFoldDB" id="A0A1I7U1G4"/>
<evidence type="ECO:0000313" key="2">
    <source>
        <dbReference type="Proteomes" id="UP000095282"/>
    </source>
</evidence>